<dbReference type="Proteomes" id="UP000814128">
    <property type="component" value="Unassembled WGS sequence"/>
</dbReference>
<evidence type="ECO:0000313" key="1">
    <source>
        <dbReference type="EMBL" id="KAI0031224.1"/>
    </source>
</evidence>
<sequence>PAMDPTYPLIPVLNILTAALVLYTLLSISLRGTWNSGVVMLGSWVFIRTSIRGTEAIVWSNNFENKAPVWCDISTHVVIAASFAGIPACSLIISRRLHHVICSYALNSASDIRRKSFLFDIALGIGLPLCLMALFPVVQDVRFQVVEDMGCSISMAAAIFTLLAFQSWGVILPLISIILYFPTIIRELYVHHKQMNSVLSSMGVLDRTRYMRLVAIACMDMLMTLPIGTITLAEALHQDSQLPFWPPWPTILANNPPRLIPEMAWRSMFWSRFTTYFSQTSVVALGLVFFLLFGATRDALSAYYCAFSRIKESLRSSQQTVHVVRVELSLVSSQGHTATDPECVRS</sequence>
<reference evidence="1" key="2">
    <citation type="journal article" date="2022" name="New Phytol.">
        <title>Evolutionary transition to the ectomycorrhizal habit in the genomes of a hyperdiverse lineage of mushroom-forming fungi.</title>
        <authorList>
            <person name="Looney B."/>
            <person name="Miyauchi S."/>
            <person name="Morin E."/>
            <person name="Drula E."/>
            <person name="Courty P.E."/>
            <person name="Kohler A."/>
            <person name="Kuo A."/>
            <person name="LaButti K."/>
            <person name="Pangilinan J."/>
            <person name="Lipzen A."/>
            <person name="Riley R."/>
            <person name="Andreopoulos W."/>
            <person name="He G."/>
            <person name="Johnson J."/>
            <person name="Nolan M."/>
            <person name="Tritt A."/>
            <person name="Barry K.W."/>
            <person name="Grigoriev I.V."/>
            <person name="Nagy L.G."/>
            <person name="Hibbett D."/>
            <person name="Henrissat B."/>
            <person name="Matheny P.B."/>
            <person name="Labbe J."/>
            <person name="Martin F.M."/>
        </authorList>
    </citation>
    <scope>NUCLEOTIDE SEQUENCE</scope>
    <source>
        <strain evidence="1">EC-137</strain>
    </source>
</reference>
<dbReference type="EMBL" id="MU273588">
    <property type="protein sequence ID" value="KAI0031224.1"/>
    <property type="molecule type" value="Genomic_DNA"/>
</dbReference>
<protein>
    <submittedName>
        <fullName evidence="1">GPCR fungal pheromone mating factor</fullName>
    </submittedName>
</protein>
<accession>A0ACB8QHE2</accession>
<proteinExistence type="predicted"/>
<feature type="non-terminal residue" evidence="1">
    <location>
        <position position="1"/>
    </location>
</feature>
<evidence type="ECO:0000313" key="2">
    <source>
        <dbReference type="Proteomes" id="UP000814128"/>
    </source>
</evidence>
<keyword evidence="2" id="KW-1185">Reference proteome</keyword>
<reference evidence="1" key="1">
    <citation type="submission" date="2021-02" db="EMBL/GenBank/DDBJ databases">
        <authorList>
            <consortium name="DOE Joint Genome Institute"/>
            <person name="Ahrendt S."/>
            <person name="Looney B.P."/>
            <person name="Miyauchi S."/>
            <person name="Morin E."/>
            <person name="Drula E."/>
            <person name="Courty P.E."/>
            <person name="Chicoki N."/>
            <person name="Fauchery L."/>
            <person name="Kohler A."/>
            <person name="Kuo A."/>
            <person name="Labutti K."/>
            <person name="Pangilinan J."/>
            <person name="Lipzen A."/>
            <person name="Riley R."/>
            <person name="Andreopoulos W."/>
            <person name="He G."/>
            <person name="Johnson J."/>
            <person name="Barry K.W."/>
            <person name="Grigoriev I.V."/>
            <person name="Nagy L."/>
            <person name="Hibbett D."/>
            <person name="Henrissat B."/>
            <person name="Matheny P.B."/>
            <person name="Labbe J."/>
            <person name="Martin F."/>
        </authorList>
    </citation>
    <scope>NUCLEOTIDE SEQUENCE</scope>
    <source>
        <strain evidence="1">EC-137</strain>
    </source>
</reference>
<gene>
    <name evidence="1" type="ORF">K488DRAFT_52517</name>
</gene>
<comment type="caution">
    <text evidence="1">The sequence shown here is derived from an EMBL/GenBank/DDBJ whole genome shotgun (WGS) entry which is preliminary data.</text>
</comment>
<organism evidence="1 2">
    <name type="scientific">Vararia minispora EC-137</name>
    <dbReference type="NCBI Taxonomy" id="1314806"/>
    <lineage>
        <taxon>Eukaryota</taxon>
        <taxon>Fungi</taxon>
        <taxon>Dikarya</taxon>
        <taxon>Basidiomycota</taxon>
        <taxon>Agaricomycotina</taxon>
        <taxon>Agaricomycetes</taxon>
        <taxon>Russulales</taxon>
        <taxon>Lachnocladiaceae</taxon>
        <taxon>Vararia</taxon>
    </lineage>
</organism>
<name>A0ACB8QHE2_9AGAM</name>